<comment type="caution">
    <text evidence="1">The sequence shown here is derived from an EMBL/GenBank/DDBJ whole genome shotgun (WGS) entry which is preliminary data.</text>
</comment>
<name>A0AA39MHF6_ARMTA</name>
<gene>
    <name evidence="1" type="ORF">EV420DRAFT_1488280</name>
</gene>
<sequence length="364" mass="40753">MSLVTESEESVTVTMDLVGFKQIGTVVNSTREAHLSVLTDIVSVGRQTEGFVTEESRKLLPPYCPPEIMAKCAEWALLLSDENEGHSLATALTLLTSHRSFWPVSLRHIHNELHVTPFRFHNKAKLHFQVCPHDKAYVHHVILDKIEDETEQDFGPDLQPFIMGLSVGVPLEELVLVSFDLCDDDFISNVLPICSHFLRVELVDWQNMLLMVTCLSSDAFFEVLAPRLVKVSEIYFQLHEDCIENAECIISAASVTLKKLDVMMSFVSLAANKKGINLSNSYALQDLTVTESNQFANIFLSPASIFTTDELPQEDTENWKAISIHVAFYVWCRTDSDPVGPGEIQAMAMICEGLGESPQVTLYD</sequence>
<dbReference type="EMBL" id="JAUEPS010000164">
    <property type="protein sequence ID" value="KAK0435001.1"/>
    <property type="molecule type" value="Genomic_DNA"/>
</dbReference>
<keyword evidence="2" id="KW-1185">Reference proteome</keyword>
<proteinExistence type="predicted"/>
<dbReference type="GeneID" id="85354153"/>
<accession>A0AA39MHF6</accession>
<protein>
    <submittedName>
        <fullName evidence="1">Uncharacterized protein</fullName>
    </submittedName>
</protein>
<evidence type="ECO:0000313" key="1">
    <source>
        <dbReference type="EMBL" id="KAK0435001.1"/>
    </source>
</evidence>
<organism evidence="1 2">
    <name type="scientific">Armillaria tabescens</name>
    <name type="common">Ringless honey mushroom</name>
    <name type="synonym">Agaricus tabescens</name>
    <dbReference type="NCBI Taxonomy" id="1929756"/>
    <lineage>
        <taxon>Eukaryota</taxon>
        <taxon>Fungi</taxon>
        <taxon>Dikarya</taxon>
        <taxon>Basidiomycota</taxon>
        <taxon>Agaricomycotina</taxon>
        <taxon>Agaricomycetes</taxon>
        <taxon>Agaricomycetidae</taxon>
        <taxon>Agaricales</taxon>
        <taxon>Marasmiineae</taxon>
        <taxon>Physalacriaceae</taxon>
        <taxon>Desarmillaria</taxon>
    </lineage>
</organism>
<dbReference type="RefSeq" id="XP_060321858.1">
    <property type="nucleotide sequence ID" value="XM_060470605.1"/>
</dbReference>
<reference evidence="1" key="1">
    <citation type="submission" date="2023-06" db="EMBL/GenBank/DDBJ databases">
        <authorList>
            <consortium name="Lawrence Berkeley National Laboratory"/>
            <person name="Ahrendt S."/>
            <person name="Sahu N."/>
            <person name="Indic B."/>
            <person name="Wong-Bajracharya J."/>
            <person name="Merenyi Z."/>
            <person name="Ke H.-M."/>
            <person name="Monk M."/>
            <person name="Kocsube S."/>
            <person name="Drula E."/>
            <person name="Lipzen A."/>
            <person name="Balint B."/>
            <person name="Henrissat B."/>
            <person name="Andreopoulos B."/>
            <person name="Martin F.M."/>
            <person name="Harder C.B."/>
            <person name="Rigling D."/>
            <person name="Ford K.L."/>
            <person name="Foster G.D."/>
            <person name="Pangilinan J."/>
            <person name="Papanicolaou A."/>
            <person name="Barry K."/>
            <person name="LaButti K."/>
            <person name="Viragh M."/>
            <person name="Koriabine M."/>
            <person name="Yan M."/>
            <person name="Riley R."/>
            <person name="Champramary S."/>
            <person name="Plett K.L."/>
            <person name="Tsai I.J."/>
            <person name="Slot J."/>
            <person name="Sipos G."/>
            <person name="Plett J."/>
            <person name="Nagy L.G."/>
            <person name="Grigoriev I.V."/>
        </authorList>
    </citation>
    <scope>NUCLEOTIDE SEQUENCE</scope>
    <source>
        <strain evidence="1">CCBAS 213</strain>
    </source>
</reference>
<evidence type="ECO:0000313" key="2">
    <source>
        <dbReference type="Proteomes" id="UP001175211"/>
    </source>
</evidence>
<dbReference type="Proteomes" id="UP001175211">
    <property type="component" value="Unassembled WGS sequence"/>
</dbReference>
<dbReference type="AlphaFoldDB" id="A0AA39MHF6"/>